<dbReference type="GO" id="GO:0008654">
    <property type="term" value="P:phospholipid biosynthetic process"/>
    <property type="evidence" value="ECO:0007669"/>
    <property type="project" value="UniProtKB-KW"/>
</dbReference>
<keyword evidence="4" id="KW-0547">Nucleotide-binding</keyword>
<dbReference type="PROSITE" id="PS50146">
    <property type="entry name" value="DAGK"/>
    <property type="match status" value="1"/>
</dbReference>
<evidence type="ECO:0000313" key="10">
    <source>
        <dbReference type="EMBL" id="SMH30614.1"/>
    </source>
</evidence>
<gene>
    <name evidence="10" type="ORF">SAMN06295885_0444</name>
</gene>
<keyword evidence="3" id="KW-0808">Transferase</keyword>
<keyword evidence="7" id="KW-0443">Lipid metabolism</keyword>
<comment type="cofactor">
    <cofactor evidence="1">
        <name>Mg(2+)</name>
        <dbReference type="ChEBI" id="CHEBI:18420"/>
    </cofactor>
</comment>
<dbReference type="InterPro" id="IPR045540">
    <property type="entry name" value="YegS/DAGK_C"/>
</dbReference>
<evidence type="ECO:0000256" key="3">
    <source>
        <dbReference type="ARBA" id="ARBA00022679"/>
    </source>
</evidence>
<name>A0A1X7N1U4_9MICO</name>
<dbReference type="PANTHER" id="PTHR12358:SF106">
    <property type="entry name" value="LIPID KINASE YEGS"/>
    <property type="match status" value="1"/>
</dbReference>
<evidence type="ECO:0000313" key="11">
    <source>
        <dbReference type="Proteomes" id="UP000193711"/>
    </source>
</evidence>
<dbReference type="Pfam" id="PF19279">
    <property type="entry name" value="YegS_C"/>
    <property type="match status" value="1"/>
</dbReference>
<dbReference type="EMBL" id="FXBM01000001">
    <property type="protein sequence ID" value="SMH30614.1"/>
    <property type="molecule type" value="Genomic_DNA"/>
</dbReference>
<dbReference type="InterPro" id="IPR050187">
    <property type="entry name" value="Lipid_Phosphate_FormReg"/>
</dbReference>
<reference evidence="11" key="1">
    <citation type="submission" date="2017-04" db="EMBL/GenBank/DDBJ databases">
        <authorList>
            <person name="Varghese N."/>
            <person name="Submissions S."/>
        </authorList>
    </citation>
    <scope>NUCLEOTIDE SEQUENCE [LARGE SCALE GENOMIC DNA]</scope>
    <source>
        <strain evidence="11">VKM Ac-2121</strain>
    </source>
</reference>
<evidence type="ECO:0000256" key="7">
    <source>
        <dbReference type="ARBA" id="ARBA00023209"/>
    </source>
</evidence>
<keyword evidence="7" id="KW-0594">Phospholipid biosynthesis</keyword>
<dbReference type="InterPro" id="IPR016064">
    <property type="entry name" value="NAD/diacylglycerol_kinase_sf"/>
</dbReference>
<evidence type="ECO:0000256" key="4">
    <source>
        <dbReference type="ARBA" id="ARBA00022741"/>
    </source>
</evidence>
<evidence type="ECO:0000256" key="8">
    <source>
        <dbReference type="ARBA" id="ARBA00023264"/>
    </source>
</evidence>
<keyword evidence="11" id="KW-1185">Reference proteome</keyword>
<keyword evidence="5 10" id="KW-0418">Kinase</keyword>
<evidence type="ECO:0000256" key="1">
    <source>
        <dbReference type="ARBA" id="ARBA00001946"/>
    </source>
</evidence>
<dbReference type="InterPro" id="IPR001206">
    <property type="entry name" value="Diacylglycerol_kinase_cat_dom"/>
</dbReference>
<evidence type="ECO:0000256" key="2">
    <source>
        <dbReference type="ARBA" id="ARBA00005983"/>
    </source>
</evidence>
<organism evidence="10 11">
    <name type="scientific">Rathayibacter oskolensis</name>
    <dbReference type="NCBI Taxonomy" id="1891671"/>
    <lineage>
        <taxon>Bacteria</taxon>
        <taxon>Bacillati</taxon>
        <taxon>Actinomycetota</taxon>
        <taxon>Actinomycetes</taxon>
        <taxon>Micrococcales</taxon>
        <taxon>Microbacteriaceae</taxon>
        <taxon>Rathayibacter</taxon>
    </lineage>
</organism>
<dbReference type="InterPro" id="IPR017438">
    <property type="entry name" value="ATP-NAD_kinase_N"/>
</dbReference>
<keyword evidence="6" id="KW-0067">ATP-binding</keyword>
<dbReference type="GO" id="GO:0005886">
    <property type="term" value="C:plasma membrane"/>
    <property type="evidence" value="ECO:0007669"/>
    <property type="project" value="TreeGrafter"/>
</dbReference>
<accession>A0A1X7N1U4</accession>
<evidence type="ECO:0000256" key="5">
    <source>
        <dbReference type="ARBA" id="ARBA00022777"/>
    </source>
</evidence>
<dbReference type="RefSeq" id="WP_085474968.1">
    <property type="nucleotide sequence ID" value="NZ_FXBM01000001.1"/>
</dbReference>
<dbReference type="SUPFAM" id="SSF111331">
    <property type="entry name" value="NAD kinase/diacylglycerol kinase-like"/>
    <property type="match status" value="1"/>
</dbReference>
<sequence>MTPTGPRRAAVVANPTKGDQARLRRLVTAAEEAHGWEPTVWFETTPSEPGGTQARAAAASGVDVVLAVGGDGTVRAVAEGLRGSGTALAVVPFGTGNLLVRNLGLPLGFEESVRIAFDGHERRIDTGVATLERPDGTPHEHAFVVMAGLGIDAKMIAKTSTKLKKAVGWLAYVDGGMRALAELQPVRLRYSLDGSPSRSVSAHSVMVGNCGVLPGGILLIPEAVPDDGVLDIVALRPRGPFGWLKVWNTLTWENGVLRRSAAGRKLIDLRKDARDVTYLRGGDIRIRMEEAQEIQLDGDGFGLASAVRIRVDPGSLLVRTADAD</sequence>
<dbReference type="GO" id="GO:0005524">
    <property type="term" value="F:ATP binding"/>
    <property type="evidence" value="ECO:0007669"/>
    <property type="project" value="UniProtKB-KW"/>
</dbReference>
<dbReference type="STRING" id="1891671.SAMN06295885_0444"/>
<evidence type="ECO:0000256" key="6">
    <source>
        <dbReference type="ARBA" id="ARBA00022840"/>
    </source>
</evidence>
<dbReference type="Pfam" id="PF00781">
    <property type="entry name" value="DAGK_cat"/>
    <property type="match status" value="1"/>
</dbReference>
<keyword evidence="7" id="KW-0444">Lipid biosynthesis</keyword>
<feature type="domain" description="DAGKc" evidence="9">
    <location>
        <begin position="4"/>
        <end position="133"/>
    </location>
</feature>
<comment type="similarity">
    <text evidence="2">Belongs to the diacylglycerol/lipid kinase family.</text>
</comment>
<dbReference type="Proteomes" id="UP000193711">
    <property type="component" value="Unassembled WGS sequence"/>
</dbReference>
<protein>
    <submittedName>
        <fullName evidence="10">Diacylglycerol kinase family enzyme</fullName>
    </submittedName>
</protein>
<dbReference type="GO" id="GO:0016301">
    <property type="term" value="F:kinase activity"/>
    <property type="evidence" value="ECO:0007669"/>
    <property type="project" value="UniProtKB-KW"/>
</dbReference>
<dbReference type="SMART" id="SM00046">
    <property type="entry name" value="DAGKc"/>
    <property type="match status" value="1"/>
</dbReference>
<dbReference type="Gene3D" id="3.40.50.10330">
    <property type="entry name" value="Probable inorganic polyphosphate/atp-NAD kinase, domain 1"/>
    <property type="match status" value="1"/>
</dbReference>
<dbReference type="AlphaFoldDB" id="A0A1X7N1U4"/>
<keyword evidence="8" id="KW-1208">Phospholipid metabolism</keyword>
<dbReference type="PANTHER" id="PTHR12358">
    <property type="entry name" value="SPHINGOSINE KINASE"/>
    <property type="match status" value="1"/>
</dbReference>
<dbReference type="OrthoDB" id="3171056at2"/>
<proteinExistence type="inferred from homology"/>
<dbReference type="Gene3D" id="2.60.200.40">
    <property type="match status" value="1"/>
</dbReference>
<evidence type="ECO:0000259" key="9">
    <source>
        <dbReference type="PROSITE" id="PS50146"/>
    </source>
</evidence>